<dbReference type="InterPro" id="IPR052922">
    <property type="entry name" value="Cytidylate_Kinase-2"/>
</dbReference>
<dbReference type="HOGENOM" id="CLU_092618_3_0_9"/>
<dbReference type="KEGG" id="bco:Bcell_0955"/>
<accession>E6U1Y4</accession>
<dbReference type="Gene3D" id="3.40.50.300">
    <property type="entry name" value="P-loop containing nucleotide triphosphate hydrolases"/>
    <property type="match status" value="1"/>
</dbReference>
<dbReference type="Proteomes" id="UP000001401">
    <property type="component" value="Chromosome"/>
</dbReference>
<proteinExistence type="predicted"/>
<reference evidence="1" key="1">
    <citation type="submission" date="2010-12" db="EMBL/GenBank/DDBJ databases">
        <title>Complete sequence of Bacillus cellulosilyticus DSM 2522.</title>
        <authorList>
            <consortium name="US DOE Joint Genome Institute"/>
            <person name="Lucas S."/>
            <person name="Copeland A."/>
            <person name="Lapidus A."/>
            <person name="Cheng J.-F."/>
            <person name="Bruce D."/>
            <person name="Goodwin L."/>
            <person name="Pitluck S."/>
            <person name="Chertkov O."/>
            <person name="Detter J.C."/>
            <person name="Han C."/>
            <person name="Tapia R."/>
            <person name="Land M."/>
            <person name="Hauser L."/>
            <person name="Jeffries C."/>
            <person name="Kyrpides N."/>
            <person name="Ivanova N."/>
            <person name="Mikhailova N."/>
            <person name="Brumm P."/>
            <person name="Mead D."/>
            <person name="Woyke T."/>
        </authorList>
    </citation>
    <scope>NUCLEOTIDE SEQUENCE [LARGE SCALE GENOMIC DNA]</scope>
    <source>
        <strain evidence="1">DSM 2522</strain>
    </source>
</reference>
<dbReference type="eggNOG" id="COG0563">
    <property type="taxonomic scope" value="Bacteria"/>
</dbReference>
<dbReference type="SUPFAM" id="SSF52540">
    <property type="entry name" value="P-loop containing nucleoside triphosphate hydrolases"/>
    <property type="match status" value="1"/>
</dbReference>
<dbReference type="OrthoDB" id="1201990at2"/>
<dbReference type="Pfam" id="PF13238">
    <property type="entry name" value="AAA_18"/>
    <property type="match status" value="1"/>
</dbReference>
<dbReference type="RefSeq" id="WP_013487569.1">
    <property type="nucleotide sequence ID" value="NC_014829.1"/>
</dbReference>
<evidence type="ECO:0000313" key="2">
    <source>
        <dbReference type="Proteomes" id="UP000001401"/>
    </source>
</evidence>
<sequence length="176" mass="20819">METNLPNKIHIIGSIGSGKTTLAKELSAQLNTPFYELDNVVWKRRNNGDVRRTEQERDDYLRSIVTNEKWIVEGVHHKWVSPSFHHADLIIFLNTNITKRKMRIMTRFIKQKIGVEKSNYKPSLKILKDLYHYNTVFENESKSEILNLLTPYNDKLKMIRNSSEVVEYFKKLTEKH</sequence>
<dbReference type="EMBL" id="CP002394">
    <property type="protein sequence ID" value="ADU29228.1"/>
    <property type="molecule type" value="Genomic_DNA"/>
</dbReference>
<evidence type="ECO:0000313" key="1">
    <source>
        <dbReference type="EMBL" id="ADU29228.1"/>
    </source>
</evidence>
<dbReference type="STRING" id="649639.Bcell_0955"/>
<dbReference type="PANTHER" id="PTHR37816:SF2">
    <property type="entry name" value="DNA TOPOLOGY MODULATION PROTEIN FLAR-RELATED PROTEIN"/>
    <property type="match status" value="1"/>
</dbReference>
<keyword evidence="2" id="KW-1185">Reference proteome</keyword>
<dbReference type="AlphaFoldDB" id="E6U1Y4"/>
<protein>
    <recommendedName>
        <fullName evidence="3">DNA topology modulation protein FlaR</fullName>
    </recommendedName>
</protein>
<evidence type="ECO:0008006" key="3">
    <source>
        <dbReference type="Google" id="ProtNLM"/>
    </source>
</evidence>
<gene>
    <name evidence="1" type="ordered locus">Bcell_0955</name>
</gene>
<name>E6U1Y4_EVAC2</name>
<organism evidence="1 2">
    <name type="scientific">Evansella cellulosilytica (strain ATCC 21833 / DSM 2522 / FERM P-1141 / JCM 9156 / N-4)</name>
    <name type="common">Bacillus cellulosilyticus</name>
    <dbReference type="NCBI Taxonomy" id="649639"/>
    <lineage>
        <taxon>Bacteria</taxon>
        <taxon>Bacillati</taxon>
        <taxon>Bacillota</taxon>
        <taxon>Bacilli</taxon>
        <taxon>Bacillales</taxon>
        <taxon>Bacillaceae</taxon>
        <taxon>Evansella</taxon>
    </lineage>
</organism>
<dbReference type="InterPro" id="IPR027417">
    <property type="entry name" value="P-loop_NTPase"/>
</dbReference>
<dbReference type="PANTHER" id="PTHR37816">
    <property type="entry name" value="YALI0E33011P"/>
    <property type="match status" value="1"/>
</dbReference>